<evidence type="ECO:0000313" key="3">
    <source>
        <dbReference type="Proteomes" id="UP001307889"/>
    </source>
</evidence>
<feature type="compositionally biased region" description="Basic and acidic residues" evidence="1">
    <location>
        <begin position="77"/>
        <end position="105"/>
    </location>
</feature>
<gene>
    <name evidence="2" type="ORF">NTJ_10643</name>
</gene>
<accession>A0ABN7B2M5</accession>
<organism evidence="2 3">
    <name type="scientific">Nesidiocoris tenuis</name>
    <dbReference type="NCBI Taxonomy" id="355587"/>
    <lineage>
        <taxon>Eukaryota</taxon>
        <taxon>Metazoa</taxon>
        <taxon>Ecdysozoa</taxon>
        <taxon>Arthropoda</taxon>
        <taxon>Hexapoda</taxon>
        <taxon>Insecta</taxon>
        <taxon>Pterygota</taxon>
        <taxon>Neoptera</taxon>
        <taxon>Paraneoptera</taxon>
        <taxon>Hemiptera</taxon>
        <taxon>Heteroptera</taxon>
        <taxon>Panheteroptera</taxon>
        <taxon>Cimicomorpha</taxon>
        <taxon>Miridae</taxon>
        <taxon>Dicyphina</taxon>
        <taxon>Nesidiocoris</taxon>
    </lineage>
</organism>
<evidence type="ECO:0000313" key="2">
    <source>
        <dbReference type="EMBL" id="BES97829.1"/>
    </source>
</evidence>
<keyword evidence="3" id="KW-1185">Reference proteome</keyword>
<feature type="compositionally biased region" description="Polar residues" evidence="1">
    <location>
        <begin position="123"/>
        <end position="132"/>
    </location>
</feature>
<evidence type="ECO:0000256" key="1">
    <source>
        <dbReference type="SAM" id="MobiDB-lite"/>
    </source>
</evidence>
<dbReference type="Proteomes" id="UP001307889">
    <property type="component" value="Chromosome 8"/>
</dbReference>
<reference evidence="2 3" key="1">
    <citation type="submission" date="2023-09" db="EMBL/GenBank/DDBJ databases">
        <title>Nesidiocoris tenuis whole genome shotgun sequence.</title>
        <authorList>
            <person name="Shibata T."/>
            <person name="Shimoda M."/>
            <person name="Kobayashi T."/>
            <person name="Uehara T."/>
        </authorList>
    </citation>
    <scope>NUCLEOTIDE SEQUENCE [LARGE SCALE GENOMIC DNA]</scope>
    <source>
        <strain evidence="2 3">Japan</strain>
    </source>
</reference>
<sequence>MYELHIQMKGRESRKNLVAVEYVRAVIFHFVESIFPKFTLAEGKRQKRTRKNSEKPEEKQPKKQKTEDGDGEVESGEGSHPRESVTEEERRLRRDRGKTRFDLRGHPSPSQSRHARFCGLANRPTSHNCQVTSREEDAGE</sequence>
<feature type="region of interest" description="Disordered" evidence="1">
    <location>
        <begin position="39"/>
        <end position="140"/>
    </location>
</feature>
<dbReference type="EMBL" id="AP028916">
    <property type="protein sequence ID" value="BES97829.1"/>
    <property type="molecule type" value="Genomic_DNA"/>
</dbReference>
<protein>
    <submittedName>
        <fullName evidence="2">Uncharacterized protein</fullName>
    </submittedName>
</protein>
<name>A0ABN7B2M5_9HEMI</name>
<proteinExistence type="predicted"/>
<feature type="compositionally biased region" description="Basic and acidic residues" evidence="1">
    <location>
        <begin position="51"/>
        <end position="68"/>
    </location>
</feature>